<dbReference type="Gene3D" id="3.90.25.10">
    <property type="entry name" value="UDP-galactose 4-epimerase, domain 1"/>
    <property type="match status" value="1"/>
</dbReference>
<name>A0AB39T8Z7_9ACTN</name>
<dbReference type="EC" id="1.6.5.2" evidence="2"/>
<dbReference type="PANTHER" id="PTHR43162:SF1">
    <property type="entry name" value="PRESTALK A DIFFERENTIATION PROTEIN A"/>
    <property type="match status" value="1"/>
</dbReference>
<evidence type="ECO:0000259" key="1">
    <source>
        <dbReference type="Pfam" id="PF05368"/>
    </source>
</evidence>
<proteinExistence type="predicted"/>
<dbReference type="CDD" id="cd05269">
    <property type="entry name" value="TMR_SDR_a"/>
    <property type="match status" value="1"/>
</dbReference>
<dbReference type="InterPro" id="IPR036291">
    <property type="entry name" value="NAD(P)-bd_dom_sf"/>
</dbReference>
<sequence length="288" mass="30085">MTTVVVTGATGNVGRHAVSELRRRGIPPRALTRNPERATAVLGPDADLAQGDFTDPASLRAAFSGAEQAFLICANDPRQVENAAQAIEAAATAGVRRVVLLSTVGAEVGSAKTFADQHGRIEHHLRSAGIPYVILRSAFLMSNLLGSLPTIGQAGRIFLPADDARVAMIDPRDVAACAVSVLCGRSGDGETQVITGPEAITFTEVAGRLSTALGRAVEYVSVPDEATLAGMLGAGMPAWLAEGVVGVFQLLREGANDHTTDSVLRLTGHAPRSVDDFARELMAPLMTR</sequence>
<dbReference type="EMBL" id="CP163444">
    <property type="protein sequence ID" value="XDQ76033.1"/>
    <property type="molecule type" value="Genomic_DNA"/>
</dbReference>
<dbReference type="InterPro" id="IPR051604">
    <property type="entry name" value="Ergot_Alk_Oxidoreductase"/>
</dbReference>
<dbReference type="SUPFAM" id="SSF51735">
    <property type="entry name" value="NAD(P)-binding Rossmann-fold domains"/>
    <property type="match status" value="1"/>
</dbReference>
<dbReference type="Pfam" id="PF05368">
    <property type="entry name" value="NmrA"/>
    <property type="match status" value="1"/>
</dbReference>
<gene>
    <name evidence="2" type="ORF">AB5J54_38345</name>
</gene>
<protein>
    <submittedName>
        <fullName evidence="2">SDR family oxidoreductase</fullName>
        <ecNumber evidence="2">1.6.5.2</ecNumber>
    </submittedName>
</protein>
<reference evidence="2" key="1">
    <citation type="submission" date="2024-07" db="EMBL/GenBank/DDBJ databases">
        <authorList>
            <person name="Yu S.T."/>
        </authorList>
    </citation>
    <scope>NUCLEOTIDE SEQUENCE</scope>
    <source>
        <strain evidence="2">R44</strain>
    </source>
</reference>
<organism evidence="2">
    <name type="scientific">Streptomyces sp. R44</name>
    <dbReference type="NCBI Taxonomy" id="3238633"/>
    <lineage>
        <taxon>Bacteria</taxon>
        <taxon>Bacillati</taxon>
        <taxon>Actinomycetota</taxon>
        <taxon>Actinomycetes</taxon>
        <taxon>Kitasatosporales</taxon>
        <taxon>Streptomycetaceae</taxon>
        <taxon>Streptomyces</taxon>
    </lineage>
</organism>
<feature type="domain" description="NmrA-like" evidence="1">
    <location>
        <begin position="3"/>
        <end position="257"/>
    </location>
</feature>
<dbReference type="GO" id="GO:0003955">
    <property type="term" value="F:NAD(P)H dehydrogenase (quinone) activity"/>
    <property type="evidence" value="ECO:0007669"/>
    <property type="project" value="UniProtKB-EC"/>
</dbReference>
<accession>A0AB39T8Z7</accession>
<evidence type="ECO:0000313" key="2">
    <source>
        <dbReference type="EMBL" id="XDQ76033.1"/>
    </source>
</evidence>
<dbReference type="RefSeq" id="WP_369148581.1">
    <property type="nucleotide sequence ID" value="NZ_CP163444.1"/>
</dbReference>
<dbReference type="PANTHER" id="PTHR43162">
    <property type="match status" value="1"/>
</dbReference>
<dbReference type="Gene3D" id="3.40.50.720">
    <property type="entry name" value="NAD(P)-binding Rossmann-like Domain"/>
    <property type="match status" value="1"/>
</dbReference>
<dbReference type="InterPro" id="IPR008030">
    <property type="entry name" value="NmrA-like"/>
</dbReference>
<dbReference type="AlphaFoldDB" id="A0AB39T8Z7"/>
<keyword evidence="2" id="KW-0560">Oxidoreductase</keyword>